<evidence type="ECO:0000313" key="3">
    <source>
        <dbReference type="Proteomes" id="UP000518829"/>
    </source>
</evidence>
<dbReference type="EMBL" id="JAARPH010000004">
    <property type="protein sequence ID" value="MBC1376096.1"/>
    <property type="molecule type" value="Genomic_DNA"/>
</dbReference>
<dbReference type="RefSeq" id="WP_185318040.1">
    <property type="nucleotide sequence ID" value="NZ_JAARPH010000004.1"/>
</dbReference>
<proteinExistence type="predicted"/>
<evidence type="ECO:0000313" key="2">
    <source>
        <dbReference type="EMBL" id="MBC2288394.1"/>
    </source>
</evidence>
<dbReference type="InterPro" id="IPR029278">
    <property type="entry name" value="Imm26"/>
</dbReference>
<evidence type="ECO:0000313" key="4">
    <source>
        <dbReference type="Proteomes" id="UP000558070"/>
    </source>
</evidence>
<gene>
    <name evidence="1" type="ORF">HB839_11210</name>
    <name evidence="2" type="ORF">HCB47_12290</name>
</gene>
<name>A0A7X1DF43_9LIST</name>
<protein>
    <recommendedName>
        <fullName evidence="5">Immunity protein 26</fullName>
    </recommendedName>
</protein>
<accession>A0A7X1DF43</accession>
<sequence length="157" mass="18355">MNRKKIGYGSIIEIPLPDGRFAYGLLFKDSIIGIYNIISEIRVLPENIVNHELKLYKGCNESLIKNGTWPVIGSIELDDEEVHAPDLAYYVEWLPEESVERSAINRKEKTVIVEKEYYIYLVRKGYTLGTFNKPEQLPQWILEHLENWPDFQMPKNI</sequence>
<evidence type="ECO:0008006" key="5">
    <source>
        <dbReference type="Google" id="ProtNLM"/>
    </source>
</evidence>
<dbReference type="Proteomes" id="UP000558070">
    <property type="component" value="Unassembled WGS sequence"/>
</dbReference>
<dbReference type="Proteomes" id="UP000518829">
    <property type="component" value="Unassembled WGS sequence"/>
</dbReference>
<dbReference type="Pfam" id="PF15428">
    <property type="entry name" value="Imm26"/>
    <property type="match status" value="1"/>
</dbReference>
<keyword evidence="3" id="KW-1185">Reference proteome</keyword>
<reference evidence="3 4" key="1">
    <citation type="submission" date="2020-03" db="EMBL/GenBank/DDBJ databases">
        <title>Soil Listeria distribution.</title>
        <authorList>
            <person name="Liao J."/>
            <person name="Wiedmann M."/>
        </authorList>
    </citation>
    <scope>NUCLEOTIDE SEQUENCE [LARGE SCALE GENOMIC DNA]</scope>
    <source>
        <strain evidence="2 4">FSL L7-0072</strain>
        <strain evidence="1 3">FSL L7-1699</strain>
    </source>
</reference>
<organism evidence="2 4">
    <name type="scientific">Listeria farberi</name>
    <dbReference type="NCBI Taxonomy" id="2713500"/>
    <lineage>
        <taxon>Bacteria</taxon>
        <taxon>Bacillati</taxon>
        <taxon>Bacillota</taxon>
        <taxon>Bacilli</taxon>
        <taxon>Bacillales</taxon>
        <taxon>Listeriaceae</taxon>
        <taxon>Listeria</taxon>
    </lineage>
</organism>
<dbReference type="EMBL" id="JAARZO010000004">
    <property type="protein sequence ID" value="MBC2288394.1"/>
    <property type="molecule type" value="Genomic_DNA"/>
</dbReference>
<dbReference type="AlphaFoldDB" id="A0A7X1DF43"/>
<comment type="caution">
    <text evidence="2">The sequence shown here is derived from an EMBL/GenBank/DDBJ whole genome shotgun (WGS) entry which is preliminary data.</text>
</comment>
<evidence type="ECO:0000313" key="1">
    <source>
        <dbReference type="EMBL" id="MBC1376096.1"/>
    </source>
</evidence>